<protein>
    <recommendedName>
        <fullName evidence="4">Xylosidase/arabinosidase</fullName>
    </recommendedName>
</protein>
<sequence length="966" mass="105901">MDQHSYSASSSHGRSSTGRDSHSTIQNKFLVGYRGWFACPGDGLPLTENGWSGWFNPAGELATDLWPDVSEYPPSELFPARPLVNESEECPLVFSSRSPGTVRRHFEWMAKHGIDGAFLHRKLSQCNPNILDGAVLRWRDNIGRLVQEASEVENRVFGIMYDLSGIPPDQIQCSFQSDWTHLIQDERVLDSPSYLREEGKPVIGLWGFGFANSNHDPETLRAIVKRIRNETPGGAYIVAGAPACWRTGDGDADSNPGFLDAWLNEFDAISPWTVGAYGTEGEADAYAEGRMKEDIALLKGRNSVGKWRRVDYIPVGHNSSEGRAGFNRIKRNGGHFLWKQIGNACDKGARTIYGATWDELSAKTCRLHPLLNFVISLYRYDGGTALMPAVAKNVLLPDSHRYPMMSLDVDGYDVPSDWLSGFIVSPARGFNLVTRYMRICGIAVEVLRREFPSSATFPFQEVSNYWRCRPRHQGQADLSTYVSAFDGEEQAPPPYSERGSQSPTSSPQACAQPASPPLRRPYTSASRPLPPLPLSVKRASLSYSDPQDCHKLSNSINRFHFVSGCSSTNPTFQSPTTLALLTPSVQPIHSFPPSTNRATNNPRDLGPRTDLQVSSGLLPAPSQFTRSTDLDRQSQQLEGPLRFAIAPVVAHQQTIPRSNRDLNPATCLPSQSTSEILSSSGFSSYEISEGKHGLLEFYTGSDVDDTTTDSDPYPANNSHTPLEVSGYPSGLNSRGLSKDSASRTPPITLRWMPEDSGATEIDGNSKFIPDLAPRIGDDKEDLLERSFGSRLAIAVPDKAQTLANMTALDSNSSSPGSFMACVSDSSGTTPLLPGLLSEVATCIAEDVSGTSTPNKAKRSDTIRSFVRRLRRRDGNVEMPPVPTIPTNLLSLDTNRSSSSVSLSTKDEAKRKKDQARERREELAQELKRRGTKAASVPASALKPTVNRPSNRDDVSFFAIPDGGFSM</sequence>
<comment type="caution">
    <text evidence="2">The sequence shown here is derived from an EMBL/GenBank/DDBJ whole genome shotgun (WGS) entry which is preliminary data.</text>
</comment>
<reference evidence="2 3" key="1">
    <citation type="submission" date="2024-02" db="EMBL/GenBank/DDBJ databases">
        <title>A draft genome for the cacao thread blight pathogen Marasmius crinis-equi.</title>
        <authorList>
            <person name="Cohen S.P."/>
            <person name="Baruah I.K."/>
            <person name="Amoako-Attah I."/>
            <person name="Bukari Y."/>
            <person name="Meinhardt L.W."/>
            <person name="Bailey B.A."/>
        </authorList>
    </citation>
    <scope>NUCLEOTIDE SEQUENCE [LARGE SCALE GENOMIC DNA]</scope>
    <source>
        <strain evidence="2 3">GH-76</strain>
    </source>
</reference>
<evidence type="ECO:0000313" key="3">
    <source>
        <dbReference type="Proteomes" id="UP001465976"/>
    </source>
</evidence>
<evidence type="ECO:0000313" key="2">
    <source>
        <dbReference type="EMBL" id="KAL0581161.1"/>
    </source>
</evidence>
<dbReference type="Proteomes" id="UP001465976">
    <property type="component" value="Unassembled WGS sequence"/>
</dbReference>
<feature type="compositionally biased region" description="Low complexity" evidence="1">
    <location>
        <begin position="500"/>
        <end position="513"/>
    </location>
</feature>
<dbReference type="EMBL" id="JBAHYK010000015">
    <property type="protein sequence ID" value="KAL0581161.1"/>
    <property type="molecule type" value="Genomic_DNA"/>
</dbReference>
<dbReference type="CDD" id="cd11576">
    <property type="entry name" value="GH99_GH71_like_2"/>
    <property type="match status" value="1"/>
</dbReference>
<feature type="compositionally biased region" description="Low complexity" evidence="1">
    <location>
        <begin position="888"/>
        <end position="903"/>
    </location>
</feature>
<proteinExistence type="predicted"/>
<feature type="region of interest" description="Disordered" evidence="1">
    <location>
        <begin position="1"/>
        <end position="22"/>
    </location>
</feature>
<keyword evidence="3" id="KW-1185">Reference proteome</keyword>
<feature type="compositionally biased region" description="Basic and acidic residues" evidence="1">
    <location>
        <begin position="904"/>
        <end position="928"/>
    </location>
</feature>
<evidence type="ECO:0008006" key="4">
    <source>
        <dbReference type="Google" id="ProtNLM"/>
    </source>
</evidence>
<feature type="compositionally biased region" description="Low complexity" evidence="1">
    <location>
        <begin position="1"/>
        <end position="16"/>
    </location>
</feature>
<evidence type="ECO:0000256" key="1">
    <source>
        <dbReference type="SAM" id="MobiDB-lite"/>
    </source>
</evidence>
<dbReference type="Gene3D" id="3.20.20.80">
    <property type="entry name" value="Glycosidases"/>
    <property type="match status" value="1"/>
</dbReference>
<name>A0ABR3G010_9AGAR</name>
<feature type="region of interest" description="Disordered" evidence="1">
    <location>
        <begin position="870"/>
        <end position="955"/>
    </location>
</feature>
<organism evidence="2 3">
    <name type="scientific">Marasmius crinis-equi</name>
    <dbReference type="NCBI Taxonomy" id="585013"/>
    <lineage>
        <taxon>Eukaryota</taxon>
        <taxon>Fungi</taxon>
        <taxon>Dikarya</taxon>
        <taxon>Basidiomycota</taxon>
        <taxon>Agaricomycotina</taxon>
        <taxon>Agaricomycetes</taxon>
        <taxon>Agaricomycetidae</taxon>
        <taxon>Agaricales</taxon>
        <taxon>Marasmiineae</taxon>
        <taxon>Marasmiaceae</taxon>
        <taxon>Marasmius</taxon>
    </lineage>
</organism>
<feature type="region of interest" description="Disordered" evidence="1">
    <location>
        <begin position="487"/>
        <end position="533"/>
    </location>
</feature>
<accession>A0ABR3G010</accession>
<gene>
    <name evidence="2" type="ORF">V5O48_000851</name>
</gene>
<feature type="region of interest" description="Disordered" evidence="1">
    <location>
        <begin position="699"/>
        <end position="765"/>
    </location>
</feature>